<dbReference type="AlphaFoldDB" id="A0AAV1HVG9"/>
<dbReference type="PANTHER" id="PTHR36739:SF1">
    <property type="entry name" value="D-TAGATOSE-1,6-BISPHOSPHATE ALDOLASE SUBUNIT"/>
    <property type="match status" value="1"/>
</dbReference>
<evidence type="ECO:0000313" key="2">
    <source>
        <dbReference type="EMBL" id="CAK0740187.1"/>
    </source>
</evidence>
<dbReference type="EMBL" id="CAUYUE010000002">
    <property type="protein sequence ID" value="CAK0740187.1"/>
    <property type="molecule type" value="Genomic_DNA"/>
</dbReference>
<dbReference type="Pfam" id="PF25103">
    <property type="entry name" value="DUF7811"/>
    <property type="match status" value="1"/>
</dbReference>
<feature type="domain" description="DUF7811" evidence="1">
    <location>
        <begin position="44"/>
        <end position="162"/>
    </location>
</feature>
<reference evidence="2 3" key="1">
    <citation type="submission" date="2023-10" db="EMBL/GenBank/DDBJ databases">
        <authorList>
            <person name="Maclean D."/>
            <person name="Macfadyen A."/>
        </authorList>
    </citation>
    <scope>NUCLEOTIDE SEQUENCE [LARGE SCALE GENOMIC DNA]</scope>
</reference>
<comment type="caution">
    <text evidence="2">The sequence shown here is derived from an EMBL/GenBank/DDBJ whole genome shotgun (WGS) entry which is preliminary data.</text>
</comment>
<organism evidence="2 3">
    <name type="scientific">Coccomyxa viridis</name>
    <dbReference type="NCBI Taxonomy" id="1274662"/>
    <lineage>
        <taxon>Eukaryota</taxon>
        <taxon>Viridiplantae</taxon>
        <taxon>Chlorophyta</taxon>
        <taxon>core chlorophytes</taxon>
        <taxon>Trebouxiophyceae</taxon>
        <taxon>Trebouxiophyceae incertae sedis</taxon>
        <taxon>Coccomyxaceae</taxon>
        <taxon>Coccomyxa</taxon>
    </lineage>
</organism>
<proteinExistence type="predicted"/>
<sequence length="163" mass="17470">MGEQTTQETKAGAVWLACSDVITLLTTDGFVTLPSGNSFKVEPRVRVDQAPLPTVDEQGLCVGACFTIAATNGADPSRRLAMLGFCRSVSDLSEVVEDAVLSCGGKIVLNQIELKSGIHEILKMTVAIPLLNGVPPQHEYLRSAISSGGGIVEKMYRQWQMYG</sequence>
<dbReference type="Proteomes" id="UP001314263">
    <property type="component" value="Unassembled WGS sequence"/>
</dbReference>
<name>A0AAV1HVG9_9CHLO</name>
<protein>
    <recommendedName>
        <fullName evidence="1">DUF7811 domain-containing protein</fullName>
    </recommendedName>
</protein>
<evidence type="ECO:0000259" key="1">
    <source>
        <dbReference type="Pfam" id="PF25103"/>
    </source>
</evidence>
<accession>A0AAV1HVG9</accession>
<dbReference type="InterPro" id="IPR056713">
    <property type="entry name" value="DUF7811"/>
</dbReference>
<evidence type="ECO:0000313" key="3">
    <source>
        <dbReference type="Proteomes" id="UP001314263"/>
    </source>
</evidence>
<dbReference type="PANTHER" id="PTHR36739">
    <property type="entry name" value="D-TAGATOSE-1,6-BISPHOSPHATE ALDOLASE SUBUNIT"/>
    <property type="match status" value="1"/>
</dbReference>
<gene>
    <name evidence="2" type="ORF">CVIRNUC_001231</name>
</gene>
<keyword evidence="3" id="KW-1185">Reference proteome</keyword>